<dbReference type="PANTHER" id="PTHR23003">
    <property type="entry name" value="RNA RECOGNITION MOTIF RRM DOMAIN CONTAINING PROTEIN"/>
    <property type="match status" value="1"/>
</dbReference>
<evidence type="ECO:0000313" key="5">
    <source>
        <dbReference type="EMBL" id="CAG8775896.1"/>
    </source>
</evidence>
<dbReference type="InterPro" id="IPR012677">
    <property type="entry name" value="Nucleotide-bd_a/b_plait_sf"/>
</dbReference>
<feature type="domain" description="RRM" evidence="4">
    <location>
        <begin position="136"/>
        <end position="219"/>
    </location>
</feature>
<dbReference type="Pfam" id="PF00076">
    <property type="entry name" value="RRM_1"/>
    <property type="match status" value="2"/>
</dbReference>
<dbReference type="EMBL" id="CAJVPV010049297">
    <property type="protein sequence ID" value="CAG8775896.1"/>
    <property type="molecule type" value="Genomic_DNA"/>
</dbReference>
<dbReference type="CDD" id="cd12317">
    <property type="entry name" value="RRM4_RBM19_RRM3_MRD1"/>
    <property type="match status" value="1"/>
</dbReference>
<keyword evidence="6" id="KW-1185">Reference proteome</keyword>
<evidence type="ECO:0000313" key="6">
    <source>
        <dbReference type="Proteomes" id="UP000789342"/>
    </source>
</evidence>
<evidence type="ECO:0000256" key="1">
    <source>
        <dbReference type="ARBA" id="ARBA00022884"/>
    </source>
</evidence>
<evidence type="ECO:0000259" key="4">
    <source>
        <dbReference type="PROSITE" id="PS50102"/>
    </source>
</evidence>
<protein>
    <submittedName>
        <fullName evidence="5">2023_t:CDS:1</fullName>
    </submittedName>
</protein>
<feature type="region of interest" description="Disordered" evidence="3">
    <location>
        <begin position="92"/>
        <end position="117"/>
    </location>
</feature>
<reference evidence="5" key="1">
    <citation type="submission" date="2021-06" db="EMBL/GenBank/DDBJ databases">
        <authorList>
            <person name="Kallberg Y."/>
            <person name="Tangrot J."/>
            <person name="Rosling A."/>
        </authorList>
    </citation>
    <scope>NUCLEOTIDE SEQUENCE</scope>
    <source>
        <strain evidence="5">CL551</strain>
    </source>
</reference>
<feature type="non-terminal residue" evidence="5">
    <location>
        <position position="223"/>
    </location>
</feature>
<dbReference type="SUPFAM" id="SSF54928">
    <property type="entry name" value="RNA-binding domain, RBD"/>
    <property type="match status" value="1"/>
</dbReference>
<feature type="domain" description="RRM" evidence="4">
    <location>
        <begin position="16"/>
        <end position="88"/>
    </location>
</feature>
<gene>
    <name evidence="5" type="ORF">AMORRO_LOCUS16912</name>
</gene>
<accession>A0A9N9JH42</accession>
<dbReference type="PROSITE" id="PS50102">
    <property type="entry name" value="RRM"/>
    <property type="match status" value="2"/>
</dbReference>
<proteinExistence type="predicted"/>
<comment type="caution">
    <text evidence="5">The sequence shown here is derived from an EMBL/GenBank/DDBJ whole genome shotgun (WGS) entry which is preliminary data.</text>
</comment>
<keyword evidence="1 2" id="KW-0694">RNA-binding</keyword>
<dbReference type="GO" id="GO:0003729">
    <property type="term" value="F:mRNA binding"/>
    <property type="evidence" value="ECO:0007669"/>
    <property type="project" value="TreeGrafter"/>
</dbReference>
<feature type="compositionally biased region" description="Basic and acidic residues" evidence="3">
    <location>
        <begin position="92"/>
        <end position="103"/>
    </location>
</feature>
<organism evidence="5 6">
    <name type="scientific">Acaulospora morrowiae</name>
    <dbReference type="NCBI Taxonomy" id="94023"/>
    <lineage>
        <taxon>Eukaryota</taxon>
        <taxon>Fungi</taxon>
        <taxon>Fungi incertae sedis</taxon>
        <taxon>Mucoromycota</taxon>
        <taxon>Glomeromycotina</taxon>
        <taxon>Glomeromycetes</taxon>
        <taxon>Diversisporales</taxon>
        <taxon>Acaulosporaceae</taxon>
        <taxon>Acaulospora</taxon>
    </lineage>
</organism>
<dbReference type="Gene3D" id="3.30.70.330">
    <property type="match status" value="2"/>
</dbReference>
<name>A0A9N9JH42_9GLOM</name>
<dbReference type="Proteomes" id="UP000789342">
    <property type="component" value="Unassembled WGS sequence"/>
</dbReference>
<sequence>NGVTLNSFEKKERSDTVILVKNFAFGVTQEDLTQLFGWYGEIGRIIIPPAQTIAVVEFKLPTEARNAFKSLAYKKFRGLPLYLEKAPKDVFKDENDQNKKSSEDNDPSAKVLSSTDLVESSRDIDDDVEVSSQVIATLFVKNLSFDTDEEGLKKAFKNTPGMKSAKIKMKSDTKNPGKKLSMGFGFIEYDSLKNAKNALKAMQGFMLDGHALQLKFSNKGLDT</sequence>
<evidence type="ECO:0000256" key="3">
    <source>
        <dbReference type="SAM" id="MobiDB-lite"/>
    </source>
</evidence>
<dbReference type="SMART" id="SM00360">
    <property type="entry name" value="RRM"/>
    <property type="match status" value="2"/>
</dbReference>
<dbReference type="InterPro" id="IPR035979">
    <property type="entry name" value="RBD_domain_sf"/>
</dbReference>
<feature type="non-terminal residue" evidence="5">
    <location>
        <position position="1"/>
    </location>
</feature>
<evidence type="ECO:0000256" key="2">
    <source>
        <dbReference type="PROSITE-ProRule" id="PRU00176"/>
    </source>
</evidence>
<dbReference type="GO" id="GO:0005737">
    <property type="term" value="C:cytoplasm"/>
    <property type="evidence" value="ECO:0007669"/>
    <property type="project" value="TreeGrafter"/>
</dbReference>
<dbReference type="AlphaFoldDB" id="A0A9N9JH42"/>
<dbReference type="GO" id="GO:0005634">
    <property type="term" value="C:nucleus"/>
    <property type="evidence" value="ECO:0007669"/>
    <property type="project" value="TreeGrafter"/>
</dbReference>
<dbReference type="InterPro" id="IPR000504">
    <property type="entry name" value="RRM_dom"/>
</dbReference>
<dbReference type="OrthoDB" id="439639at2759"/>
<dbReference type="InterPro" id="IPR050374">
    <property type="entry name" value="RRT5_SRSF_SR"/>
</dbReference>